<gene>
    <name evidence="2" type="ORF">CBRE1094_LOCUS7465</name>
</gene>
<reference evidence="2" key="1">
    <citation type="submission" date="2021-01" db="EMBL/GenBank/DDBJ databases">
        <authorList>
            <person name="Corre E."/>
            <person name="Pelletier E."/>
            <person name="Niang G."/>
            <person name="Scheremetjew M."/>
            <person name="Finn R."/>
            <person name="Kale V."/>
            <person name="Holt S."/>
            <person name="Cochrane G."/>
            <person name="Meng A."/>
            <person name="Brown T."/>
            <person name="Cohen L."/>
        </authorList>
    </citation>
    <scope>NUCLEOTIDE SEQUENCE</scope>
    <source>
        <strain evidence="2">UTEX LB 985</strain>
    </source>
</reference>
<dbReference type="EMBL" id="HBGU01013825">
    <property type="protein sequence ID" value="CAD9420281.1"/>
    <property type="molecule type" value="Transcribed_RNA"/>
</dbReference>
<sequence length="243" mass="25954">MLQPDSPVRFTPNSKYAGKCGTVVSLTPKQCYVSSPEIPGSTEKPVRVPAASVELLHEITATLGGLNLASASVNSSSTPTPRRKPPPKATPPRAPASYSVSGSEDAPVMEGAGGMVIERVTLRPKLAAPKASNFIGQKFGERVKIFQYKLPVDPGTELPGRTISAMGRTWELLCAEVEKEENGGGRWGASEVYSMHYVAVAGDGLQTIDLREELEKIAAFEAQVHCLTPATRSVRPDQCMCVC</sequence>
<accession>A0A7S2CB00</accession>
<proteinExistence type="predicted"/>
<protein>
    <submittedName>
        <fullName evidence="2">Uncharacterized protein</fullName>
    </submittedName>
</protein>
<organism evidence="2">
    <name type="scientific">Haptolina brevifila</name>
    <dbReference type="NCBI Taxonomy" id="156173"/>
    <lineage>
        <taxon>Eukaryota</taxon>
        <taxon>Haptista</taxon>
        <taxon>Haptophyta</taxon>
        <taxon>Prymnesiophyceae</taxon>
        <taxon>Prymnesiales</taxon>
        <taxon>Prymnesiaceae</taxon>
        <taxon>Haptolina</taxon>
    </lineage>
</organism>
<feature type="compositionally biased region" description="Low complexity" evidence="1">
    <location>
        <begin position="70"/>
        <end position="80"/>
    </location>
</feature>
<feature type="region of interest" description="Disordered" evidence="1">
    <location>
        <begin position="70"/>
        <end position="106"/>
    </location>
</feature>
<evidence type="ECO:0000256" key="1">
    <source>
        <dbReference type="SAM" id="MobiDB-lite"/>
    </source>
</evidence>
<name>A0A7S2CB00_9EUKA</name>
<evidence type="ECO:0000313" key="2">
    <source>
        <dbReference type="EMBL" id="CAD9420281.1"/>
    </source>
</evidence>
<dbReference type="AlphaFoldDB" id="A0A7S2CB00"/>